<dbReference type="GO" id="GO:0045087">
    <property type="term" value="P:innate immune response"/>
    <property type="evidence" value="ECO:0007669"/>
    <property type="project" value="TreeGrafter"/>
</dbReference>
<comment type="caution">
    <text evidence="2">The sequence shown here is derived from an EMBL/GenBank/DDBJ whole genome shotgun (WGS) entry which is preliminary data.</text>
</comment>
<gene>
    <name evidence="2" type="ORF">B9Z55_026913</name>
</gene>
<dbReference type="PANTHER" id="PTHR23015:SF4">
    <property type="entry name" value="DUF38 DOMAIN-CONTAINING PROTEIN-RELATED"/>
    <property type="match status" value="1"/>
</dbReference>
<dbReference type="InterPro" id="IPR001810">
    <property type="entry name" value="F-box_dom"/>
</dbReference>
<sequence>MDKSSAVVNTNDHYLKTCILNEVLKKTPIFDSYETFCGKVGQNAMLYPDFEFWYYRFYHRKMDFDYDRSLDPVPKTIMDMPVKLMYKITENLDPVDRAYLRSMNKSIKDIADSHAPIFDKIDITVFGGGLYWELNDKRFHYVRKDDGYILFTPHEDIERFIKKGLEYLTSLFKIPRIQVNHLSISLYYPTQVLNDILPLPFHAKSVKLYASDMNQIFPFFSALDPGELESTNSRVSYSGDRDQLLRFFATEQFKQARTVQLKGYLDENDLVKFSHLKSFKCELTRFDQVDFRRVREIISTFKQFESCEIERVNRRDMFQIRTIGQALGAEIPFGPLKIITHRYQIPGSNEFLEFKIEDESYYCTIKIVKVR</sequence>
<name>A0A2G5SID5_9PELO</name>
<dbReference type="InterPro" id="IPR002900">
    <property type="entry name" value="DUF38/FTH_CAE_spp"/>
</dbReference>
<feature type="domain" description="F-box" evidence="1">
    <location>
        <begin position="74"/>
        <end position="121"/>
    </location>
</feature>
<dbReference type="InterPro" id="IPR040161">
    <property type="entry name" value="FB224"/>
</dbReference>
<accession>A0A2G5SID5</accession>
<protein>
    <recommendedName>
        <fullName evidence="1">F-box domain-containing protein</fullName>
    </recommendedName>
</protein>
<dbReference type="STRING" id="1611254.A0A2G5SID5"/>
<keyword evidence="3" id="KW-1185">Reference proteome</keyword>
<dbReference type="Proteomes" id="UP000230233">
    <property type="component" value="Unassembled WGS sequence"/>
</dbReference>
<dbReference type="InterPro" id="IPR041426">
    <property type="entry name" value="Mos1_HTH"/>
</dbReference>
<reference evidence="3" key="1">
    <citation type="submission" date="2017-10" db="EMBL/GenBank/DDBJ databases">
        <title>Rapid genome shrinkage in a self-fertile nematode reveals novel sperm competition proteins.</title>
        <authorList>
            <person name="Yin D."/>
            <person name="Schwarz E.M."/>
            <person name="Thomas C.G."/>
            <person name="Felde R.L."/>
            <person name="Korf I.F."/>
            <person name="Cutter A.D."/>
            <person name="Schartner C.M."/>
            <person name="Ralston E.J."/>
            <person name="Meyer B.J."/>
            <person name="Haag E.S."/>
        </authorList>
    </citation>
    <scope>NUCLEOTIDE SEQUENCE [LARGE SCALE GENOMIC DNA]</scope>
    <source>
        <strain evidence="3">JU1422</strain>
    </source>
</reference>
<dbReference type="AlphaFoldDB" id="A0A2G5SID5"/>
<dbReference type="Pfam" id="PF17906">
    <property type="entry name" value="HTH_48"/>
    <property type="match status" value="1"/>
</dbReference>
<dbReference type="EMBL" id="PDUG01000007">
    <property type="protein sequence ID" value="PIC14689.1"/>
    <property type="molecule type" value="Genomic_DNA"/>
</dbReference>
<dbReference type="SMART" id="SM00256">
    <property type="entry name" value="FBOX"/>
    <property type="match status" value="1"/>
</dbReference>
<evidence type="ECO:0000313" key="2">
    <source>
        <dbReference type="EMBL" id="PIC14689.1"/>
    </source>
</evidence>
<organism evidence="2 3">
    <name type="scientific">Caenorhabditis nigoni</name>
    <dbReference type="NCBI Taxonomy" id="1611254"/>
    <lineage>
        <taxon>Eukaryota</taxon>
        <taxon>Metazoa</taxon>
        <taxon>Ecdysozoa</taxon>
        <taxon>Nematoda</taxon>
        <taxon>Chromadorea</taxon>
        <taxon>Rhabditida</taxon>
        <taxon>Rhabditina</taxon>
        <taxon>Rhabditomorpha</taxon>
        <taxon>Rhabditoidea</taxon>
        <taxon>Rhabditidae</taxon>
        <taxon>Peloderinae</taxon>
        <taxon>Caenorhabditis</taxon>
    </lineage>
</organism>
<evidence type="ECO:0000313" key="3">
    <source>
        <dbReference type="Proteomes" id="UP000230233"/>
    </source>
</evidence>
<proteinExistence type="predicted"/>
<evidence type="ECO:0000259" key="1">
    <source>
        <dbReference type="PROSITE" id="PS50181"/>
    </source>
</evidence>
<dbReference type="Pfam" id="PF01827">
    <property type="entry name" value="FTH"/>
    <property type="match status" value="1"/>
</dbReference>
<dbReference type="PROSITE" id="PS50181">
    <property type="entry name" value="FBOX"/>
    <property type="match status" value="1"/>
</dbReference>
<dbReference type="CDD" id="cd22150">
    <property type="entry name" value="F-box_CeFBXA-like"/>
    <property type="match status" value="1"/>
</dbReference>
<dbReference type="PANTHER" id="PTHR23015">
    <property type="entry name" value="UNCHARACTERIZED C.ELEGANS PROTEIN"/>
    <property type="match status" value="1"/>
</dbReference>